<feature type="domain" description="Thyroglobulin type-1" evidence="8">
    <location>
        <begin position="23"/>
        <end position="92"/>
    </location>
</feature>
<dbReference type="GO" id="GO:0007160">
    <property type="term" value="P:cell-matrix adhesion"/>
    <property type="evidence" value="ECO:0007669"/>
    <property type="project" value="TreeGrafter"/>
</dbReference>
<evidence type="ECO:0000256" key="1">
    <source>
        <dbReference type="ARBA" id="ARBA00004613"/>
    </source>
</evidence>
<keyword evidence="2" id="KW-0964">Secreted</keyword>
<dbReference type="InterPro" id="IPR000716">
    <property type="entry name" value="Thyroglobulin_1"/>
</dbReference>
<dbReference type="GO" id="GO:0005615">
    <property type="term" value="C:extracellular space"/>
    <property type="evidence" value="ECO:0007669"/>
    <property type="project" value="TreeGrafter"/>
</dbReference>
<dbReference type="InterPro" id="IPR051950">
    <property type="entry name" value="Dev_reg/Prot_inhib"/>
</dbReference>
<evidence type="ECO:0000313" key="9">
    <source>
        <dbReference type="Ensembl" id="ENSFHEP00000013208.1"/>
    </source>
</evidence>
<reference evidence="9" key="1">
    <citation type="submission" date="2025-08" db="UniProtKB">
        <authorList>
            <consortium name="Ensembl"/>
        </authorList>
    </citation>
    <scope>IDENTIFICATION</scope>
</reference>
<dbReference type="Gene3D" id="4.10.800.10">
    <property type="entry name" value="Thyroglobulin type-1"/>
    <property type="match status" value="2"/>
</dbReference>
<comment type="subcellular location">
    <subcellularLocation>
        <location evidence="1">Secreted</location>
    </subcellularLocation>
</comment>
<feature type="domain" description="Thyroglobulin type-1" evidence="8">
    <location>
        <begin position="102"/>
        <end position="172"/>
    </location>
</feature>
<evidence type="ECO:0000256" key="6">
    <source>
        <dbReference type="PROSITE-ProRule" id="PRU00500"/>
    </source>
</evidence>
<dbReference type="GO" id="GO:0005604">
    <property type="term" value="C:basement membrane"/>
    <property type="evidence" value="ECO:0007669"/>
    <property type="project" value="TreeGrafter"/>
</dbReference>
<dbReference type="InterPro" id="IPR036857">
    <property type="entry name" value="Thyroglobulin_1_sf"/>
</dbReference>
<reference evidence="9" key="2">
    <citation type="submission" date="2025-09" db="UniProtKB">
        <authorList>
            <consortium name="Ensembl"/>
        </authorList>
    </citation>
    <scope>IDENTIFICATION</scope>
</reference>
<evidence type="ECO:0000259" key="8">
    <source>
        <dbReference type="PROSITE" id="PS51162"/>
    </source>
</evidence>
<dbReference type="GeneTree" id="ENSGT00390000018436"/>
<dbReference type="PANTHER" id="PTHR12352:SF3">
    <property type="entry name" value="NIDOGEN-2"/>
    <property type="match status" value="1"/>
</dbReference>
<dbReference type="Pfam" id="PF00086">
    <property type="entry name" value="Thyroglobulin_1"/>
    <property type="match status" value="2"/>
</dbReference>
<evidence type="ECO:0000256" key="3">
    <source>
        <dbReference type="ARBA" id="ARBA00022737"/>
    </source>
</evidence>
<protein>
    <recommendedName>
        <fullName evidence="8">Thyroglobulin type-1 domain-containing protein</fullName>
    </recommendedName>
</protein>
<keyword evidence="3" id="KW-0677">Repeat</keyword>
<evidence type="ECO:0000256" key="2">
    <source>
        <dbReference type="ARBA" id="ARBA00022525"/>
    </source>
</evidence>
<dbReference type="AlphaFoldDB" id="A0A3Q2PJ89"/>
<evidence type="ECO:0000256" key="7">
    <source>
        <dbReference type="SAM" id="MobiDB-lite"/>
    </source>
</evidence>
<dbReference type="PANTHER" id="PTHR12352">
    <property type="entry name" value="SECRETED MODULAR CALCIUM-BINDING PROTEIN"/>
    <property type="match status" value="1"/>
</dbReference>
<keyword evidence="10" id="KW-1185">Reference proteome</keyword>
<dbReference type="CDD" id="cd00191">
    <property type="entry name" value="TY"/>
    <property type="match status" value="2"/>
</dbReference>
<dbReference type="SUPFAM" id="SSF57610">
    <property type="entry name" value="Thyroglobulin type-1 domain"/>
    <property type="match status" value="2"/>
</dbReference>
<keyword evidence="4 6" id="KW-1015">Disulfide bond</keyword>
<comment type="caution">
    <text evidence="6">Lacks conserved residue(s) required for the propagation of feature annotation.</text>
</comment>
<evidence type="ECO:0000313" key="10">
    <source>
        <dbReference type="Proteomes" id="UP000265000"/>
    </source>
</evidence>
<dbReference type="PROSITE" id="PS51162">
    <property type="entry name" value="THYROGLOBULIN_1_2"/>
    <property type="match status" value="2"/>
</dbReference>
<dbReference type="FunFam" id="4.10.800.10:FF:000001">
    <property type="entry name" value="Testican-3 isoform 2"/>
    <property type="match status" value="2"/>
</dbReference>
<name>A0A3Q2PJ89_FUNHE</name>
<proteinExistence type="predicted"/>
<dbReference type="PROSITE" id="PS00484">
    <property type="entry name" value="THYROGLOBULIN_1_1"/>
    <property type="match status" value="2"/>
</dbReference>
<organism evidence="9 10">
    <name type="scientific">Fundulus heteroclitus</name>
    <name type="common">Killifish</name>
    <name type="synonym">Mummichog</name>
    <dbReference type="NCBI Taxonomy" id="8078"/>
    <lineage>
        <taxon>Eukaryota</taxon>
        <taxon>Metazoa</taxon>
        <taxon>Chordata</taxon>
        <taxon>Craniata</taxon>
        <taxon>Vertebrata</taxon>
        <taxon>Euteleostomi</taxon>
        <taxon>Actinopterygii</taxon>
        <taxon>Neopterygii</taxon>
        <taxon>Teleostei</taxon>
        <taxon>Neoteleostei</taxon>
        <taxon>Acanthomorphata</taxon>
        <taxon>Ovalentaria</taxon>
        <taxon>Atherinomorphae</taxon>
        <taxon>Cyprinodontiformes</taxon>
        <taxon>Fundulidae</taxon>
        <taxon>Fundulus</taxon>
    </lineage>
</organism>
<feature type="region of interest" description="Disordered" evidence="7">
    <location>
        <begin position="16"/>
        <end position="44"/>
    </location>
</feature>
<feature type="disulfide bond" evidence="6">
    <location>
        <begin position="61"/>
        <end position="68"/>
    </location>
</feature>
<dbReference type="SMART" id="SM00211">
    <property type="entry name" value="TY"/>
    <property type="match status" value="2"/>
</dbReference>
<feature type="disulfide bond" evidence="6">
    <location>
        <begin position="141"/>
        <end position="148"/>
    </location>
</feature>
<keyword evidence="5" id="KW-0325">Glycoprotein</keyword>
<dbReference type="Proteomes" id="UP000265000">
    <property type="component" value="Unplaced"/>
</dbReference>
<feature type="region of interest" description="Disordered" evidence="7">
    <location>
        <begin position="159"/>
        <end position="182"/>
    </location>
</feature>
<evidence type="ECO:0000256" key="5">
    <source>
        <dbReference type="ARBA" id="ARBA00023180"/>
    </source>
</evidence>
<dbReference type="Ensembl" id="ENSFHET00000032341.1">
    <property type="protein sequence ID" value="ENSFHEP00000013208.1"/>
    <property type="gene ID" value="ENSFHEG00000014839.1"/>
</dbReference>
<evidence type="ECO:0000256" key="4">
    <source>
        <dbReference type="ARBA" id="ARBA00023157"/>
    </source>
</evidence>
<accession>A0A3Q2PJ89</accession>
<sequence length="182" mass="19658">VRPSLPVSAVSFHFGLNDPERPKTHCEHHRHSVQTSSDGNPPPGAYVPQCDGNGQYLPQQCHGSTGHCWCVDNRGEERAGTRSPPGAPRVDCSRAGKICRPKTPCEHHKERAQATGSQGYPVAGAYVPQCDADGLYIPLQCHTSTGYCWCVNKDGQERAGTRTPPGSQPKDCVKPGETVGFR</sequence>